<organism evidence="1 2">
    <name type="scientific">Populus alba</name>
    <name type="common">White poplar</name>
    <dbReference type="NCBI Taxonomy" id="43335"/>
    <lineage>
        <taxon>Eukaryota</taxon>
        <taxon>Viridiplantae</taxon>
        <taxon>Streptophyta</taxon>
        <taxon>Embryophyta</taxon>
        <taxon>Tracheophyta</taxon>
        <taxon>Spermatophyta</taxon>
        <taxon>Magnoliopsida</taxon>
        <taxon>eudicotyledons</taxon>
        <taxon>Gunneridae</taxon>
        <taxon>Pentapetalae</taxon>
        <taxon>rosids</taxon>
        <taxon>fabids</taxon>
        <taxon>Malpighiales</taxon>
        <taxon>Salicaceae</taxon>
        <taxon>Saliceae</taxon>
        <taxon>Populus</taxon>
    </lineage>
</organism>
<evidence type="ECO:0000313" key="2">
    <source>
        <dbReference type="Proteomes" id="UP000309997"/>
    </source>
</evidence>
<comment type="caution">
    <text evidence="1">The sequence shown here is derived from an EMBL/GenBank/DDBJ whole genome shotgun (WGS) entry which is preliminary data.</text>
</comment>
<accession>A0ACC4CG01</accession>
<keyword evidence="2" id="KW-1185">Reference proteome</keyword>
<sequence>MYVTRPLSLYRNFPSALSREPPEGPYTGYLVITDEEAEAQETYCWGIRKSRRVKKLPFPQDKILSVVHSSDHEETIVKKAWFIPVLDQPLSSNCYYVIKAKGSQKGQACTCSREMDMGLWCFKSVIKDVKPKPFDYRNIYQQFKIYRHHGKSFFSKSLAPDGFPPRFLRKKGWEVRSSREMDLVFGMEATRDGGVSHGGVIWYRAVSRNSSGRGFRVGVSAATVEKMKWVQEAGGWIDGGDVNETVERAVEIRSENGWRKFGCYVLVESFVLRRMDGSLVLRCDFRHTHKIKSKWE</sequence>
<gene>
    <name evidence="1" type="ORF">D5086_008582</name>
</gene>
<protein>
    <submittedName>
        <fullName evidence="1">Uncharacterized protein</fullName>
    </submittedName>
</protein>
<name>A0ACC4CG01_POPAL</name>
<reference evidence="1 2" key="1">
    <citation type="journal article" date="2024" name="Plant Biotechnol. J.">
        <title>Genome and CRISPR/Cas9 system of a widespread forest tree (Populus alba) in the world.</title>
        <authorList>
            <person name="Liu Y.J."/>
            <person name="Jiang P.F."/>
            <person name="Han X.M."/>
            <person name="Li X.Y."/>
            <person name="Wang H.M."/>
            <person name="Wang Y.J."/>
            <person name="Wang X.X."/>
            <person name="Zeng Q.Y."/>
        </authorList>
    </citation>
    <scope>NUCLEOTIDE SEQUENCE [LARGE SCALE GENOMIC DNA]</scope>
    <source>
        <strain evidence="2">cv. PAL-ZL1</strain>
    </source>
</reference>
<dbReference type="Proteomes" id="UP000309997">
    <property type="component" value="Unassembled WGS sequence"/>
</dbReference>
<proteinExistence type="predicted"/>
<dbReference type="EMBL" id="RCHU02000004">
    <property type="protein sequence ID" value="KAL3596945.1"/>
    <property type="molecule type" value="Genomic_DNA"/>
</dbReference>
<evidence type="ECO:0000313" key="1">
    <source>
        <dbReference type="EMBL" id="KAL3596945.1"/>
    </source>
</evidence>